<feature type="compositionally biased region" description="Acidic residues" evidence="1">
    <location>
        <begin position="811"/>
        <end position="836"/>
    </location>
</feature>
<reference evidence="4 5" key="1">
    <citation type="submission" date="2024-08" db="EMBL/GenBank/DDBJ databases">
        <authorList>
            <person name="Cucini C."/>
            <person name="Frati F."/>
        </authorList>
    </citation>
    <scope>NUCLEOTIDE SEQUENCE [LARGE SCALE GENOMIC DNA]</scope>
</reference>
<keyword evidence="2" id="KW-1133">Transmembrane helix</keyword>
<feature type="compositionally biased region" description="Polar residues" evidence="1">
    <location>
        <begin position="1291"/>
        <end position="1306"/>
    </location>
</feature>
<dbReference type="Proteomes" id="UP001642540">
    <property type="component" value="Unassembled WGS sequence"/>
</dbReference>
<feature type="compositionally biased region" description="Polar residues" evidence="1">
    <location>
        <begin position="1021"/>
        <end position="1032"/>
    </location>
</feature>
<keyword evidence="3" id="KW-0732">Signal</keyword>
<feature type="compositionally biased region" description="Basic and acidic residues" evidence="1">
    <location>
        <begin position="1059"/>
        <end position="1070"/>
    </location>
</feature>
<dbReference type="PANTHER" id="PTHR16311:SF3">
    <property type="entry name" value="THROMBOSPONDIN TYPE-1 DOMAIN-CONTAINING PROTEIN 1"/>
    <property type="match status" value="1"/>
</dbReference>
<dbReference type="EMBL" id="CAXLJM020000051">
    <property type="protein sequence ID" value="CAL8116004.1"/>
    <property type="molecule type" value="Genomic_DNA"/>
</dbReference>
<keyword evidence="2" id="KW-0472">Membrane</keyword>
<comment type="caution">
    <text evidence="4">The sequence shown here is derived from an EMBL/GenBank/DDBJ whole genome shotgun (WGS) entry which is preliminary data.</text>
</comment>
<dbReference type="PROSITE" id="PS50092">
    <property type="entry name" value="TSP1"/>
    <property type="match status" value="1"/>
</dbReference>
<feature type="transmembrane region" description="Helical" evidence="2">
    <location>
        <begin position="912"/>
        <end position="938"/>
    </location>
</feature>
<feature type="compositionally biased region" description="Polar residues" evidence="1">
    <location>
        <begin position="164"/>
        <end position="194"/>
    </location>
</feature>
<feature type="compositionally biased region" description="Basic and acidic residues" evidence="1">
    <location>
        <begin position="837"/>
        <end position="846"/>
    </location>
</feature>
<evidence type="ECO:0000313" key="5">
    <source>
        <dbReference type="Proteomes" id="UP001642540"/>
    </source>
</evidence>
<evidence type="ECO:0000313" key="4">
    <source>
        <dbReference type="EMBL" id="CAL8116004.1"/>
    </source>
</evidence>
<feature type="signal peptide" evidence="3">
    <location>
        <begin position="1"/>
        <end position="18"/>
    </location>
</feature>
<dbReference type="PANTHER" id="PTHR16311">
    <property type="entry name" value="THROMBOSPONDIN TYPE I DOMAIN-CONTAINING 1"/>
    <property type="match status" value="1"/>
</dbReference>
<feature type="region of interest" description="Disordered" evidence="1">
    <location>
        <begin position="1280"/>
        <end position="1316"/>
    </location>
</feature>
<evidence type="ECO:0000256" key="1">
    <source>
        <dbReference type="SAM" id="MobiDB-lite"/>
    </source>
</evidence>
<organism evidence="4 5">
    <name type="scientific">Orchesella dallaii</name>
    <dbReference type="NCBI Taxonomy" id="48710"/>
    <lineage>
        <taxon>Eukaryota</taxon>
        <taxon>Metazoa</taxon>
        <taxon>Ecdysozoa</taxon>
        <taxon>Arthropoda</taxon>
        <taxon>Hexapoda</taxon>
        <taxon>Collembola</taxon>
        <taxon>Entomobryomorpha</taxon>
        <taxon>Entomobryoidea</taxon>
        <taxon>Orchesellidae</taxon>
        <taxon>Orchesellinae</taxon>
        <taxon>Orchesella</taxon>
    </lineage>
</organism>
<feature type="region of interest" description="Disordered" evidence="1">
    <location>
        <begin position="306"/>
        <end position="388"/>
    </location>
</feature>
<name>A0ABP1R0I2_9HEXA</name>
<evidence type="ECO:0000256" key="3">
    <source>
        <dbReference type="SAM" id="SignalP"/>
    </source>
</evidence>
<feature type="compositionally biased region" description="Low complexity" evidence="1">
    <location>
        <begin position="1245"/>
        <end position="1262"/>
    </location>
</feature>
<feature type="region of interest" description="Disordered" evidence="1">
    <location>
        <begin position="1020"/>
        <end position="1070"/>
    </location>
</feature>
<dbReference type="InterPro" id="IPR036383">
    <property type="entry name" value="TSP1_rpt_sf"/>
</dbReference>
<evidence type="ECO:0000256" key="2">
    <source>
        <dbReference type="SAM" id="Phobius"/>
    </source>
</evidence>
<feature type="compositionally biased region" description="Basic residues" evidence="1">
    <location>
        <begin position="333"/>
        <end position="351"/>
    </location>
</feature>
<protein>
    <submittedName>
        <fullName evidence="4">Uncharacterized protein</fullName>
    </submittedName>
</protein>
<gene>
    <name evidence="4" type="ORF">ODALV1_LOCUS17111</name>
</gene>
<keyword evidence="5" id="KW-1185">Reference proteome</keyword>
<dbReference type="Pfam" id="PF00090">
    <property type="entry name" value="TSP_1"/>
    <property type="match status" value="1"/>
</dbReference>
<feature type="region of interest" description="Disordered" evidence="1">
    <location>
        <begin position="623"/>
        <end position="663"/>
    </location>
</feature>
<dbReference type="InterPro" id="IPR038877">
    <property type="entry name" value="THSD1"/>
</dbReference>
<feature type="compositionally biased region" description="Polar residues" evidence="1">
    <location>
        <begin position="1040"/>
        <end position="1058"/>
    </location>
</feature>
<feature type="chain" id="PRO_5045119942" evidence="3">
    <location>
        <begin position="19"/>
        <end position="1480"/>
    </location>
</feature>
<feature type="region of interest" description="Disordered" evidence="1">
    <location>
        <begin position="1109"/>
        <end position="1195"/>
    </location>
</feature>
<proteinExistence type="predicted"/>
<feature type="region of interest" description="Disordered" evidence="1">
    <location>
        <begin position="1223"/>
        <end position="1266"/>
    </location>
</feature>
<feature type="region of interest" description="Disordered" evidence="1">
    <location>
        <begin position="164"/>
        <end position="217"/>
    </location>
</feature>
<dbReference type="SUPFAM" id="SSF82895">
    <property type="entry name" value="TSP-1 type 1 repeat"/>
    <property type="match status" value="1"/>
</dbReference>
<feature type="compositionally biased region" description="Polar residues" evidence="1">
    <location>
        <begin position="1177"/>
        <end position="1187"/>
    </location>
</feature>
<sequence>MLPFLIIILLTLAQDGLMVSKPQYPSHYNQNLIPSPQLNPFEMDTPEHLEALGSRLTVRIRLSPSLLNTTGLPESGINVREMYLQLGLYEANGDKVMLTQEKIKRAISTNWQEVQFDCGWIVKGGIYFVHLVHYGEMNGFSAASPKSSDLSKDSANDLYVSSTLQLPSESPNRSNTLNSPQWNQHGALSNQADSFNKKESSESTESSSPSVEPSGRASMLAKKTINVKYPTILFEVPSRLETYTTSAPVTFGLTKTICKPKLQLPSTVLTLTMCSYSPSENSGPSANHFSSNIEDEQRRDDGMLDVSAANPLNKPTSLLMSPAHNAAGDSVSTHHHREYSHNRDHHHHHRRYNPDHHLSQSGSTQPLKSFKRQNTSEDGRNSGEEKENRIICHRDVTTIYQEPFIALETEGRVTINVDCQLWGRNATYVIQLRETGSRSVIAQSTFISVEWSSQFSLKLSKGSILRCQGSIRALVSHPQCILPGRDKIRVYGYETLPVPSLLAPSRMSYIGEKQIQEGNRFISFRCSLFPARFLRFCFQYVNTAVDDSVAVVLEKCIPTGPANQVSDGGWSEWSKWSSCSVTCGSGGKRFRYRFCDSPPPTSGANFCQGKAIQEEPCDTGIPCPQIPGRRPQTATGQEGAAIKSNEPSSPGSPTELDHFGRDGGNRKYLTGSGHATFMDLSVLNVSTTPGCECGCILYDLVPTKNYSLVILISANQSSCADEDEEDHHNFRWILHAKNEKDRIRLDVVGMDVQCITMTFRDGNTTDSNLIEVITASQPSDPIQFEGMYERELGQQQTPVYNQQPIYEYDDEVDDENDSSEDESEEDMDDHEEDDNTLYERNDDERGSNMQAKGISSILRIESTGPSLSIGTTSDATKNCTGQFIYFIAYYTTIRSTVSGIAERKEEIVGYDFWTFLFLKIMVLFFISVVICSTFGGCVTKLYRKYKYKELKCFENEDEEEGSLNDDGSGGRKTTRDTRDDASRCTSITLMSFDYSYWRRLRILRLKYFLLRPRPLDPITTKIKSFPNTPTVSTRRKEDASTSAGRNIPSTNTKSGRSTTRGDEPVSKIQKCDDHHNPVLLNKPISLSETNLREKSAVLAVTKNGYELRRPKNKKSAASNGENDSRKGGCIIGIDTSSDPKHGTNPQDHGSVSDMYGGDGNASLTSTSVSISMSQSLNGSETASSNSITTPTPTPLFLDNCKKDGSRLTKGELRSSGIKLLKEQENLKRKAGGRREKGCSEDGHIESTTSLTPRSLSSSENSNKGMLKKYLIRKDDGRGKRKPKLILKHGDSTASVSTVQSARMSSTCDDDSSRVASRADLEDTDQDFEMDYYDYDVGNAGNIPGSYLGLEPAFVLWNSEVYNHSEDEEEHDPGQDSPLGCGVQLGDDTHGNMDDSAYGIEMTPSSSSIGMFSTDSGTKKQYSVEETSLDTLKFADDEDDELESFSESAVSVPITGKKDAFVSKHTEKYQTTVIAPGSEKS</sequence>
<feature type="region of interest" description="Disordered" evidence="1">
    <location>
        <begin position="1364"/>
        <end position="1389"/>
    </location>
</feature>
<feature type="compositionally biased region" description="Basic and acidic residues" evidence="1">
    <location>
        <begin position="1223"/>
        <end position="1244"/>
    </location>
</feature>
<dbReference type="Gene3D" id="2.20.100.10">
    <property type="entry name" value="Thrombospondin type-1 (TSP1) repeat"/>
    <property type="match status" value="1"/>
</dbReference>
<feature type="region of interest" description="Disordered" evidence="1">
    <location>
        <begin position="959"/>
        <end position="978"/>
    </location>
</feature>
<keyword evidence="2" id="KW-0812">Transmembrane</keyword>
<dbReference type="SMART" id="SM00209">
    <property type="entry name" value="TSP1"/>
    <property type="match status" value="1"/>
</dbReference>
<feature type="compositionally biased region" description="Basic and acidic residues" evidence="1">
    <location>
        <begin position="374"/>
        <end position="388"/>
    </location>
</feature>
<feature type="compositionally biased region" description="Low complexity" evidence="1">
    <location>
        <begin position="1162"/>
        <end position="1176"/>
    </location>
</feature>
<dbReference type="InterPro" id="IPR000884">
    <property type="entry name" value="TSP1_rpt"/>
</dbReference>
<feature type="region of interest" description="Disordered" evidence="1">
    <location>
        <begin position="811"/>
        <end position="848"/>
    </location>
</feature>
<feature type="compositionally biased region" description="Low complexity" evidence="1">
    <location>
        <begin position="203"/>
        <end position="214"/>
    </location>
</feature>
<accession>A0ABP1R0I2</accession>